<evidence type="ECO:0000313" key="2">
    <source>
        <dbReference type="Proteomes" id="UP000308600"/>
    </source>
</evidence>
<sequence>MNEHLTGPHQSIQFPLTDSLMAAILQSGFGGTDALSNFLFCGKARFTGFIGGIHEGTQKEPDCCVCKQPKSICYSDSEGTADLFPRLVVEVGGETWDEMRLDASVWLDGTDGAVRVVILVKVEESDGDRVDDPLVLREDGEFVEDPPVRFYRPLPAEENELSSRGRYAAAAALGPKIYKNYAVTGSMKVTTEVWRPASQEEKARGDCTPKCSFKGTLADANPNVNAEEEGVKDYINLRKSDFDLVPEGEEDGELRLEVGRHRLLDHLWNGTMQLMNYRVAQAVMDAKGIEGTARLERVIVEPEGVQENLEEIGTSNRKIADGKSTCNCRKSECTNRQCGCKRRGTACTTACHPGLRRCGNESAVPVLAV</sequence>
<evidence type="ECO:0000313" key="1">
    <source>
        <dbReference type="EMBL" id="TFK70743.1"/>
    </source>
</evidence>
<dbReference type="Proteomes" id="UP000308600">
    <property type="component" value="Unassembled WGS sequence"/>
</dbReference>
<accession>A0ACD3AYD6</accession>
<reference evidence="1 2" key="1">
    <citation type="journal article" date="2019" name="Nat. Ecol. Evol.">
        <title>Megaphylogeny resolves global patterns of mushroom evolution.</title>
        <authorList>
            <person name="Varga T."/>
            <person name="Krizsan K."/>
            <person name="Foldi C."/>
            <person name="Dima B."/>
            <person name="Sanchez-Garcia M."/>
            <person name="Sanchez-Ramirez S."/>
            <person name="Szollosi G.J."/>
            <person name="Szarkandi J.G."/>
            <person name="Papp V."/>
            <person name="Albert L."/>
            <person name="Andreopoulos W."/>
            <person name="Angelini C."/>
            <person name="Antonin V."/>
            <person name="Barry K.W."/>
            <person name="Bougher N.L."/>
            <person name="Buchanan P."/>
            <person name="Buyck B."/>
            <person name="Bense V."/>
            <person name="Catcheside P."/>
            <person name="Chovatia M."/>
            <person name="Cooper J."/>
            <person name="Damon W."/>
            <person name="Desjardin D."/>
            <person name="Finy P."/>
            <person name="Geml J."/>
            <person name="Haridas S."/>
            <person name="Hughes K."/>
            <person name="Justo A."/>
            <person name="Karasinski D."/>
            <person name="Kautmanova I."/>
            <person name="Kiss B."/>
            <person name="Kocsube S."/>
            <person name="Kotiranta H."/>
            <person name="LaButti K.M."/>
            <person name="Lechner B.E."/>
            <person name="Liimatainen K."/>
            <person name="Lipzen A."/>
            <person name="Lukacs Z."/>
            <person name="Mihaltcheva S."/>
            <person name="Morgado L.N."/>
            <person name="Niskanen T."/>
            <person name="Noordeloos M.E."/>
            <person name="Ohm R.A."/>
            <person name="Ortiz-Santana B."/>
            <person name="Ovrebo C."/>
            <person name="Racz N."/>
            <person name="Riley R."/>
            <person name="Savchenko A."/>
            <person name="Shiryaev A."/>
            <person name="Soop K."/>
            <person name="Spirin V."/>
            <person name="Szebenyi C."/>
            <person name="Tomsovsky M."/>
            <person name="Tulloss R.E."/>
            <person name="Uehling J."/>
            <person name="Grigoriev I.V."/>
            <person name="Vagvolgyi C."/>
            <person name="Papp T."/>
            <person name="Martin F.M."/>
            <person name="Miettinen O."/>
            <person name="Hibbett D.S."/>
            <person name="Nagy L.G."/>
        </authorList>
    </citation>
    <scope>NUCLEOTIDE SEQUENCE [LARGE SCALE GENOMIC DNA]</scope>
    <source>
        <strain evidence="1 2">NL-1719</strain>
    </source>
</reference>
<dbReference type="EMBL" id="ML208308">
    <property type="protein sequence ID" value="TFK70743.1"/>
    <property type="molecule type" value="Genomic_DNA"/>
</dbReference>
<proteinExistence type="predicted"/>
<gene>
    <name evidence="1" type="ORF">BDN72DRAFT_838572</name>
</gene>
<keyword evidence="2" id="KW-1185">Reference proteome</keyword>
<protein>
    <submittedName>
        <fullName evidence="1">Uncharacterized protein</fullName>
    </submittedName>
</protein>
<name>A0ACD3AYD6_9AGAR</name>
<organism evidence="1 2">
    <name type="scientific">Pluteus cervinus</name>
    <dbReference type="NCBI Taxonomy" id="181527"/>
    <lineage>
        <taxon>Eukaryota</taxon>
        <taxon>Fungi</taxon>
        <taxon>Dikarya</taxon>
        <taxon>Basidiomycota</taxon>
        <taxon>Agaricomycotina</taxon>
        <taxon>Agaricomycetes</taxon>
        <taxon>Agaricomycetidae</taxon>
        <taxon>Agaricales</taxon>
        <taxon>Pluteineae</taxon>
        <taxon>Pluteaceae</taxon>
        <taxon>Pluteus</taxon>
    </lineage>
</organism>